<dbReference type="EMBL" id="CP080429">
    <property type="protein sequence ID" value="QYJ68994.1"/>
    <property type="molecule type" value="Genomic_DNA"/>
</dbReference>
<evidence type="ECO:0000313" key="1">
    <source>
        <dbReference type="EMBL" id="QYJ68994.1"/>
    </source>
</evidence>
<accession>A0ABX8VEC0</accession>
<reference evidence="1 2" key="1">
    <citation type="submission" date="2021-07" db="EMBL/GenBank/DDBJ databases">
        <title>Flavobacterium WSW3-B6 sp.nov, isolated from seaweed.</title>
        <authorList>
            <person name="Muhammad N."/>
            <person name="Ho H."/>
            <person name="Lee Y.-J."/>
            <person name="Nguyen T."/>
            <person name="Ho J."/>
            <person name="Kim S.-G."/>
        </authorList>
    </citation>
    <scope>NUCLEOTIDE SEQUENCE [LARGE SCALE GENOMIC DNA]</scope>
    <source>
        <strain evidence="1 2">WSW3-B6</strain>
    </source>
</reference>
<organism evidence="1 2">
    <name type="scientific">Flavobacterium litorale</name>
    <dbReference type="NCBI Taxonomy" id="2856519"/>
    <lineage>
        <taxon>Bacteria</taxon>
        <taxon>Pseudomonadati</taxon>
        <taxon>Bacteroidota</taxon>
        <taxon>Flavobacteriia</taxon>
        <taxon>Flavobacteriales</taxon>
        <taxon>Flavobacteriaceae</taxon>
        <taxon>Flavobacterium</taxon>
    </lineage>
</organism>
<proteinExistence type="predicted"/>
<name>A0ABX8VEC0_9FLAO</name>
<evidence type="ECO:0000313" key="2">
    <source>
        <dbReference type="Proteomes" id="UP000825381"/>
    </source>
</evidence>
<dbReference type="RefSeq" id="WP_220641330.1">
    <property type="nucleotide sequence ID" value="NZ_CP080429.1"/>
</dbReference>
<sequence>MKKLLPLLFVTLFFAVGCSSSKLKKDSERIAFEYEAVTMMGYNKVIVKQDTVITFTSRAVKDAVTTGLKNGEWNKMLTALEKVELDKVSKLKAPSAGYASDAAPAANLTIIKNNTTYRSAVFDHGNPPAEIKELVTKIVNASALKNKR</sequence>
<dbReference type="PROSITE" id="PS51257">
    <property type="entry name" value="PROKAR_LIPOPROTEIN"/>
    <property type="match status" value="1"/>
</dbReference>
<protein>
    <submittedName>
        <fullName evidence="1">Uncharacterized protein</fullName>
    </submittedName>
</protein>
<dbReference type="Proteomes" id="UP000825381">
    <property type="component" value="Chromosome"/>
</dbReference>
<gene>
    <name evidence="1" type="ORF">K1I41_03660</name>
</gene>
<keyword evidence="2" id="KW-1185">Reference proteome</keyword>